<gene>
    <name evidence="1" type="ORF">RSSL_00098</name>
</gene>
<accession>J7TMM0</accession>
<geneLocation type="plasmid" evidence="1">
    <name>pRSSL1</name>
</geneLocation>
<sequence>MGNISVAFGKVTISAPKESDIEVLVATHRVINAKAWTPTTLKGHPRKADCITTEEGLVSVTLPFTACGNWNIRENIDNFLTNILKQDSTLSDIPVSATFDYVDAESGVNFIYKATVLTRNVPGKGVTTELLTDEDLGDYSESYLKELEGVYDQELALATSITGKVL</sequence>
<protein>
    <submittedName>
        <fullName evidence="1">Uncharacterized protein</fullName>
    </submittedName>
</protein>
<dbReference type="RefSeq" id="WP_002892451.1">
    <property type="nucleotide sequence ID" value="NZ_ALIF01000007.1"/>
</dbReference>
<dbReference type="Proteomes" id="UP000006983">
    <property type="component" value="Unassembled WGS sequence"/>
</dbReference>
<reference evidence="1 2" key="1">
    <citation type="journal article" date="2012" name="J. Bacteriol.">
        <title>Genome Sequence of the Lantibiotic Bacteriocin Producer Streptococcus salivarius Strain K12.</title>
        <authorList>
            <person name="Barretto C."/>
            <person name="Alvarez-Martin P."/>
            <person name="Foata F."/>
            <person name="Renault P."/>
            <person name="Berger B."/>
        </authorList>
    </citation>
    <scope>NUCLEOTIDE SEQUENCE [LARGE SCALE GENOMIC DNA]</scope>
    <source>
        <strain evidence="1 2">K12</strain>
        <plasmid evidence="1">pRSSL1</plasmid>
    </source>
</reference>
<evidence type="ECO:0000313" key="2">
    <source>
        <dbReference type="Proteomes" id="UP000006983"/>
    </source>
</evidence>
<evidence type="ECO:0000313" key="1">
    <source>
        <dbReference type="EMBL" id="EJO15339.1"/>
    </source>
</evidence>
<comment type="caution">
    <text evidence="1">The sequence shown here is derived from an EMBL/GenBank/DDBJ whole genome shotgun (WGS) entry which is preliminary data.</text>
</comment>
<organism evidence="1 2">
    <name type="scientific">Streptococcus salivarius K12</name>
    <dbReference type="NCBI Taxonomy" id="1200793"/>
    <lineage>
        <taxon>Bacteria</taxon>
        <taxon>Bacillati</taxon>
        <taxon>Bacillota</taxon>
        <taxon>Bacilli</taxon>
        <taxon>Lactobacillales</taxon>
        <taxon>Streptococcaceae</taxon>
        <taxon>Streptococcus</taxon>
    </lineage>
</organism>
<proteinExistence type="predicted"/>
<keyword evidence="2" id="KW-1185">Reference proteome</keyword>
<name>J7TMM0_STRSL</name>
<dbReference type="EMBL" id="ALIF01000007">
    <property type="protein sequence ID" value="EJO15339.1"/>
    <property type="molecule type" value="Genomic_DNA"/>
</dbReference>
<dbReference type="AlphaFoldDB" id="J7TMM0"/>
<keyword evidence="1" id="KW-0614">Plasmid</keyword>
<dbReference type="PATRIC" id="fig|1200793.3.peg.2149"/>